<feature type="transmembrane region" description="Helical" evidence="1">
    <location>
        <begin position="45"/>
        <end position="65"/>
    </location>
</feature>
<feature type="transmembrane region" description="Helical" evidence="1">
    <location>
        <begin position="72"/>
        <end position="93"/>
    </location>
</feature>
<geneLocation type="plasmid" evidence="2">
    <name>p1517_part_2</name>
</geneLocation>
<keyword evidence="1" id="KW-0812">Transmembrane</keyword>
<keyword evidence="1" id="KW-1133">Transmembrane helix</keyword>
<name>A0AAW6RFI8_GORRU</name>
<keyword evidence="1" id="KW-0472">Membrane</keyword>
<feature type="transmembrane region" description="Helical" evidence="1">
    <location>
        <begin position="99"/>
        <end position="119"/>
    </location>
</feature>
<reference evidence="2" key="1">
    <citation type="submission" date="2023-04" db="EMBL/GenBank/DDBJ databases">
        <title>Characterization and analysis of the complete genome of Gordonia rubripertincta 112, the degrader of aromatic and aliphatic compounds.</title>
        <authorList>
            <person name="Frantsuzova E."/>
            <person name="Bogun A."/>
            <person name="Delegan Y."/>
        </authorList>
    </citation>
    <scope>NUCLEOTIDE SEQUENCE</scope>
    <source>
        <strain evidence="2">112</strain>
        <plasmid evidence="2">p1517_part_2</plasmid>
    </source>
</reference>
<dbReference type="RefSeq" id="WP_005199752.1">
    <property type="nucleotide sequence ID" value="NZ_CP178557.1"/>
</dbReference>
<feature type="transmembrane region" description="Helical" evidence="1">
    <location>
        <begin position="19"/>
        <end position="39"/>
    </location>
</feature>
<dbReference type="EMBL" id="JARUXG010000017">
    <property type="protein sequence ID" value="MDG6783110.1"/>
    <property type="molecule type" value="Genomic_DNA"/>
</dbReference>
<gene>
    <name evidence="2" type="ORF">QBL07_20020</name>
</gene>
<evidence type="ECO:0000256" key="1">
    <source>
        <dbReference type="SAM" id="Phobius"/>
    </source>
</evidence>
<dbReference type="AlphaFoldDB" id="A0AAW6RFI8"/>
<accession>A0AAW6RFI8</accession>
<comment type="caution">
    <text evidence="2">The sequence shown here is derived from an EMBL/GenBank/DDBJ whole genome shotgun (WGS) entry which is preliminary data.</text>
</comment>
<protein>
    <submittedName>
        <fullName evidence="2">Uncharacterized protein</fullName>
    </submittedName>
</protein>
<sequence>MTDSTIADSESNRRSIAPLVWMGVSAVVAIVAALAGHAIELRWLMLTALLVLLVGSSAAAVWAWRDTGGGRFGTAVMSGVATVTGWLVTVWLVQFPPVMVTGALAVAGFTAIAAIGTGFTRRLDSGCFGYCVGGTLGPAAADASVHAERTPDTKGGQR</sequence>
<keyword evidence="2" id="KW-0614">Plasmid</keyword>
<proteinExistence type="predicted"/>
<evidence type="ECO:0000313" key="2">
    <source>
        <dbReference type="EMBL" id="MDG6783110.1"/>
    </source>
</evidence>
<organism evidence="2">
    <name type="scientific">Gordonia rubripertincta</name>
    <name type="common">Rhodococcus corallinus</name>
    <dbReference type="NCBI Taxonomy" id="36822"/>
    <lineage>
        <taxon>Bacteria</taxon>
        <taxon>Bacillati</taxon>
        <taxon>Actinomycetota</taxon>
        <taxon>Actinomycetes</taxon>
        <taxon>Mycobacteriales</taxon>
        <taxon>Gordoniaceae</taxon>
        <taxon>Gordonia</taxon>
    </lineage>
</organism>